<evidence type="ECO:0000259" key="1">
    <source>
        <dbReference type="Pfam" id="PF00534"/>
    </source>
</evidence>
<sequence length="343" mass="37900">MKIAITADPFIPVPPELYGGIERIIDILIAELVNRGHEVTLFAHENSNINCKLIPYKTDKSGLKNHLSNACTINKYLLTNKVDIVHSFGRLAYLLPLLPLRIPKLMSYQREPTLSQIKKVSTLSRSGSLSFTGCSNYIADKIAPLAPAYTIYNCVDVEKYVPKYDTNADAPFVFLGRIEPIKGPHIAVEIAQATGKKLILAGNVPTEHRTYFETMIKPFLGDQIQYVGAVNDLQKNELLGKAMALLMPILWNEPFGIVMIEAMACGTPVVALNRGAVPEVVISGLTGFIGDTMNELIKKISLLNSIDRKAVRATVENRFSSEIIASNYLDLYEQLIDASIPQL</sequence>
<accession>A0A563U169</accession>
<evidence type="ECO:0000259" key="2">
    <source>
        <dbReference type="Pfam" id="PF13439"/>
    </source>
</evidence>
<keyword evidence="3" id="KW-0808">Transferase</keyword>
<gene>
    <name evidence="3" type="ORF">FPZ42_12330</name>
</gene>
<dbReference type="RefSeq" id="WP_146271818.1">
    <property type="nucleotide sequence ID" value="NZ_VOEI01000004.1"/>
</dbReference>
<dbReference type="PANTHER" id="PTHR12526">
    <property type="entry name" value="GLYCOSYLTRANSFERASE"/>
    <property type="match status" value="1"/>
</dbReference>
<evidence type="ECO:0000313" key="3">
    <source>
        <dbReference type="EMBL" id="TWR25385.1"/>
    </source>
</evidence>
<dbReference type="Pfam" id="PF00534">
    <property type="entry name" value="Glycos_transf_1"/>
    <property type="match status" value="1"/>
</dbReference>
<protein>
    <submittedName>
        <fullName evidence="3">Glycosyltransferase family 4 protein</fullName>
    </submittedName>
</protein>
<dbReference type="AlphaFoldDB" id="A0A563U169"/>
<proteinExistence type="predicted"/>
<dbReference type="CDD" id="cd03802">
    <property type="entry name" value="GT4_AviGT4-like"/>
    <property type="match status" value="1"/>
</dbReference>
<reference evidence="3 4" key="1">
    <citation type="submission" date="2019-07" db="EMBL/GenBank/DDBJ databases">
        <authorList>
            <person name="Kim J."/>
        </authorList>
    </citation>
    <scope>NUCLEOTIDE SEQUENCE [LARGE SCALE GENOMIC DNA]</scope>
    <source>
        <strain evidence="3 4">MJ1a</strain>
    </source>
</reference>
<evidence type="ECO:0000313" key="4">
    <source>
        <dbReference type="Proteomes" id="UP000318010"/>
    </source>
</evidence>
<dbReference type="Proteomes" id="UP000318010">
    <property type="component" value="Unassembled WGS sequence"/>
</dbReference>
<comment type="caution">
    <text evidence="3">The sequence shown here is derived from an EMBL/GenBank/DDBJ whole genome shotgun (WGS) entry which is preliminary data.</text>
</comment>
<dbReference type="GO" id="GO:0016757">
    <property type="term" value="F:glycosyltransferase activity"/>
    <property type="evidence" value="ECO:0007669"/>
    <property type="project" value="InterPro"/>
</dbReference>
<name>A0A563U169_9SPHI</name>
<keyword evidence="4" id="KW-1185">Reference proteome</keyword>
<feature type="domain" description="Glycosyltransferase subfamily 4-like N-terminal" evidence="2">
    <location>
        <begin position="18"/>
        <end position="158"/>
    </location>
</feature>
<dbReference type="Gene3D" id="3.40.50.2000">
    <property type="entry name" value="Glycogen Phosphorylase B"/>
    <property type="match status" value="2"/>
</dbReference>
<dbReference type="InterPro" id="IPR028098">
    <property type="entry name" value="Glyco_trans_4-like_N"/>
</dbReference>
<feature type="domain" description="Glycosyl transferase family 1" evidence="1">
    <location>
        <begin position="172"/>
        <end position="303"/>
    </location>
</feature>
<dbReference type="Pfam" id="PF13439">
    <property type="entry name" value="Glyco_transf_4"/>
    <property type="match status" value="1"/>
</dbReference>
<dbReference type="SUPFAM" id="SSF53756">
    <property type="entry name" value="UDP-Glycosyltransferase/glycogen phosphorylase"/>
    <property type="match status" value="1"/>
</dbReference>
<dbReference type="EMBL" id="VOEI01000004">
    <property type="protein sequence ID" value="TWR25385.1"/>
    <property type="molecule type" value="Genomic_DNA"/>
</dbReference>
<organism evidence="3 4">
    <name type="scientific">Mucilaginibacter achroorhodeus</name>
    <dbReference type="NCBI Taxonomy" id="2599294"/>
    <lineage>
        <taxon>Bacteria</taxon>
        <taxon>Pseudomonadati</taxon>
        <taxon>Bacteroidota</taxon>
        <taxon>Sphingobacteriia</taxon>
        <taxon>Sphingobacteriales</taxon>
        <taxon>Sphingobacteriaceae</taxon>
        <taxon>Mucilaginibacter</taxon>
    </lineage>
</organism>
<dbReference type="InterPro" id="IPR001296">
    <property type="entry name" value="Glyco_trans_1"/>
</dbReference>
<dbReference type="PANTHER" id="PTHR12526:SF595">
    <property type="entry name" value="BLL5217 PROTEIN"/>
    <property type="match status" value="1"/>
</dbReference>
<dbReference type="OrthoDB" id="9801573at2"/>